<feature type="region of interest" description="Disordered" evidence="1">
    <location>
        <begin position="119"/>
        <end position="142"/>
    </location>
</feature>
<evidence type="ECO:0000256" key="2">
    <source>
        <dbReference type="SAM" id="Phobius"/>
    </source>
</evidence>
<protein>
    <submittedName>
        <fullName evidence="3">Uncharacterized protein</fullName>
    </submittedName>
</protein>
<dbReference type="GeneID" id="6755633"/>
<keyword evidence="2" id="KW-0812">Transmembrane</keyword>
<feature type="compositionally biased region" description="Pro residues" evidence="1">
    <location>
        <begin position="132"/>
        <end position="142"/>
    </location>
</feature>
<keyword evidence="4" id="KW-1185">Reference proteome</keyword>
<reference evidence="3 4" key="1">
    <citation type="journal article" date="2008" name="Nature">
        <title>The Trichoplax genome and the nature of placozoans.</title>
        <authorList>
            <person name="Srivastava M."/>
            <person name="Begovic E."/>
            <person name="Chapman J."/>
            <person name="Putnam N.H."/>
            <person name="Hellsten U."/>
            <person name="Kawashima T."/>
            <person name="Kuo A."/>
            <person name="Mitros T."/>
            <person name="Salamov A."/>
            <person name="Carpenter M.L."/>
            <person name="Signorovitch A.Y."/>
            <person name="Moreno M.A."/>
            <person name="Kamm K."/>
            <person name="Grimwood J."/>
            <person name="Schmutz J."/>
            <person name="Shapiro H."/>
            <person name="Grigoriev I.V."/>
            <person name="Buss L.W."/>
            <person name="Schierwater B."/>
            <person name="Dellaporta S.L."/>
            <person name="Rokhsar D.S."/>
        </authorList>
    </citation>
    <scope>NUCLEOTIDE SEQUENCE [LARGE SCALE GENOMIC DNA]</scope>
    <source>
        <strain evidence="3 4">Grell-BS-1999</strain>
    </source>
</reference>
<dbReference type="InParanoid" id="B3S161"/>
<name>B3S161_TRIAD</name>
<sequence>MNRQSNISIPNDHQLKLRRQCYRLAVILTIQGVLFVTFGFVCLALLGYNSNTDIFFHSFWAGVTQAIAVNRLQDPPPPYPGISCNTESQVLPSYHDIEVNLAVSTETNEDCHREELYQNEIDEDNTDKEDNLPPPPYAGIGN</sequence>
<dbReference type="KEGG" id="tad:TRIADDRAFT_58209"/>
<evidence type="ECO:0000313" key="4">
    <source>
        <dbReference type="Proteomes" id="UP000009022"/>
    </source>
</evidence>
<feature type="transmembrane region" description="Helical" evidence="2">
    <location>
        <begin position="21"/>
        <end position="48"/>
    </location>
</feature>
<evidence type="ECO:0000313" key="3">
    <source>
        <dbReference type="EMBL" id="EDV23510.1"/>
    </source>
</evidence>
<organism evidence="3 4">
    <name type="scientific">Trichoplax adhaerens</name>
    <name type="common">Trichoplax reptans</name>
    <dbReference type="NCBI Taxonomy" id="10228"/>
    <lineage>
        <taxon>Eukaryota</taxon>
        <taxon>Metazoa</taxon>
        <taxon>Placozoa</taxon>
        <taxon>Uniplacotomia</taxon>
        <taxon>Trichoplacea</taxon>
        <taxon>Trichoplacidae</taxon>
        <taxon>Trichoplax</taxon>
    </lineage>
</organism>
<dbReference type="AlphaFoldDB" id="B3S161"/>
<dbReference type="RefSeq" id="XP_002114420.1">
    <property type="nucleotide sequence ID" value="XM_002114384.1"/>
</dbReference>
<accession>B3S161</accession>
<dbReference type="EMBL" id="DS985247">
    <property type="protein sequence ID" value="EDV23510.1"/>
    <property type="molecule type" value="Genomic_DNA"/>
</dbReference>
<gene>
    <name evidence="3" type="ORF">TRIADDRAFT_58209</name>
</gene>
<dbReference type="CTD" id="6755633"/>
<dbReference type="HOGENOM" id="CLU_1818286_0_0_1"/>
<evidence type="ECO:0000256" key="1">
    <source>
        <dbReference type="SAM" id="MobiDB-lite"/>
    </source>
</evidence>
<dbReference type="Proteomes" id="UP000009022">
    <property type="component" value="Unassembled WGS sequence"/>
</dbReference>
<proteinExistence type="predicted"/>
<keyword evidence="2" id="KW-1133">Transmembrane helix</keyword>
<keyword evidence="2" id="KW-0472">Membrane</keyword>